<protein>
    <recommendedName>
        <fullName evidence="5 20">Isocitrate dehydrogenase [NADP]</fullName>
        <ecNumber evidence="4 20">1.1.1.42</ecNumber>
    </recommendedName>
</protein>
<dbReference type="EC" id="1.1.1.42" evidence="4 20"/>
<comment type="cofactor">
    <cofactor evidence="17">
        <name>Mg(2+)</name>
        <dbReference type="ChEBI" id="CHEBI:18420"/>
    </cofactor>
    <cofactor evidence="17">
        <name>Mn(2+)</name>
        <dbReference type="ChEBI" id="CHEBI:29035"/>
    </cofactor>
    <text evidence="17">Binds 1 Mg(2+) or Mn(2+) ion per subunit.</text>
</comment>
<evidence type="ECO:0000256" key="16">
    <source>
        <dbReference type="PIRSR" id="PIRSR604439-2"/>
    </source>
</evidence>
<comment type="catalytic activity">
    <reaction evidence="13">
        <text>D-threo-isocitrate + NADP(+) = 2-oxoglutarate + CO2 + NADPH</text>
        <dbReference type="Rhea" id="RHEA:19629"/>
        <dbReference type="ChEBI" id="CHEBI:15562"/>
        <dbReference type="ChEBI" id="CHEBI:16526"/>
        <dbReference type="ChEBI" id="CHEBI:16810"/>
        <dbReference type="ChEBI" id="CHEBI:57783"/>
        <dbReference type="ChEBI" id="CHEBI:58349"/>
        <dbReference type="EC" id="1.1.1.42"/>
    </reaction>
</comment>
<dbReference type="GO" id="GO:0004450">
    <property type="term" value="F:isocitrate dehydrogenase (NADP+) activity"/>
    <property type="evidence" value="ECO:0007669"/>
    <property type="project" value="UniProtKB-UniRule"/>
</dbReference>
<name>A0A1B3XS57_9BACI</name>
<dbReference type="OrthoDB" id="9806254at2"/>
<feature type="binding site" evidence="16">
    <location>
        <position position="401"/>
    </location>
    <ligand>
        <name>NADP(+)</name>
        <dbReference type="ChEBI" id="CHEBI:58349"/>
    </ligand>
</feature>
<feature type="domain" description="Isopropylmalate dehydrogenase-like" evidence="21">
    <location>
        <begin position="21"/>
        <end position="418"/>
    </location>
</feature>
<feature type="binding site" evidence="15">
    <location>
        <position position="110"/>
    </location>
    <ligand>
        <name>D-threo-isocitrate</name>
        <dbReference type="ChEBI" id="CHEBI:15562"/>
    </ligand>
</feature>
<comment type="subunit">
    <text evidence="3">Homodimer.</text>
</comment>
<dbReference type="EMBL" id="CP017080">
    <property type="protein sequence ID" value="AOH56053.1"/>
    <property type="molecule type" value="Genomic_DNA"/>
</dbReference>
<keyword evidence="7 20" id="KW-0816">Tricarboxylic acid cycle</keyword>
<feature type="modified residue" description="N6-succinyllysine" evidence="19">
    <location>
        <position position="233"/>
    </location>
</feature>
<evidence type="ECO:0000256" key="2">
    <source>
        <dbReference type="ARBA" id="ARBA00007769"/>
    </source>
</evidence>
<dbReference type="Gene3D" id="3.40.718.10">
    <property type="entry name" value="Isopropylmalate Dehydrogenase"/>
    <property type="match status" value="1"/>
</dbReference>
<feature type="binding site" evidence="17">
    <location>
        <position position="311"/>
    </location>
    <ligand>
        <name>Mg(2+)</name>
        <dbReference type="ChEBI" id="CHEBI:18420"/>
    </ligand>
</feature>
<dbReference type="PANTHER" id="PTHR43504">
    <property type="entry name" value="ISOCITRATE DEHYDROGENASE [NADP]"/>
    <property type="match status" value="1"/>
</dbReference>
<dbReference type="InterPro" id="IPR019818">
    <property type="entry name" value="IsoCit/isopropylmalate_DH_CS"/>
</dbReference>
<sequence>MTQSQKITVTNGALNVPNNPIVPFIEGDGIGPDIWAAASRVLDAAVEKAYNGEKKIEWKEVLAGQKAFDQTGEWLPQETLDVINEYLIAIKGPLTTPIGGGIRSLNVALRQVLDLFVCLRPVRYFDGVPSPVKRPEDTDMVIFRENTEDIYAGIEYAKGSDEAKKLIDFLQNEFGVTNIRFPETSGIGIKPISEEGTKRLVRSALNYAIKEGRKSLTLVHKGNIMKFTEGAFKTWGYEVAEQEFADKVFTWNQYDKIKDAEGTEAANKAQSAAEAEGKIIVKDSIADIFLQQILTRPKEFDVVATMNLNGDYISDALAAQVGGIGIAPGANINYETGHAIFEATHGTAPKYAGLDKVNPSSVLLSGVLLLEHLGWNEAADSITKSVEQTIASKVVTYDFARLMEGATEVKCSEFADELIKNLK</sequence>
<keyword evidence="23" id="KW-1185">Reference proteome</keyword>
<evidence type="ECO:0000256" key="9">
    <source>
        <dbReference type="ARBA" id="ARBA00022842"/>
    </source>
</evidence>
<dbReference type="PROSITE" id="PS00470">
    <property type="entry name" value="IDH_IMDH"/>
    <property type="match status" value="1"/>
</dbReference>
<evidence type="ECO:0000259" key="21">
    <source>
        <dbReference type="SMART" id="SM01329"/>
    </source>
</evidence>
<reference evidence="22 23" key="1">
    <citation type="submission" date="2016-08" db="EMBL/GenBank/DDBJ databases">
        <title>Complete genome sequence of Bacillus muralis G25-68, a strain with toxicity to nematodes.</title>
        <authorList>
            <person name="Zheng Z."/>
        </authorList>
    </citation>
    <scope>NUCLEOTIDE SEQUENCE [LARGE SCALE GENOMIC DNA]</scope>
    <source>
        <strain evidence="22 23">G25-68</strain>
    </source>
</reference>
<gene>
    <name evidence="22" type="ORF">ABE28_016955</name>
</gene>
<evidence type="ECO:0000256" key="4">
    <source>
        <dbReference type="ARBA" id="ARBA00013013"/>
    </source>
</evidence>
<dbReference type="AlphaFoldDB" id="A0A1B3XS57"/>
<comment type="similarity">
    <text evidence="2">Belongs to the isocitrate and isopropylmalate dehydrogenases family.</text>
</comment>
<dbReference type="GO" id="GO:0051287">
    <property type="term" value="F:NAD binding"/>
    <property type="evidence" value="ECO:0007669"/>
    <property type="project" value="InterPro"/>
</dbReference>
<feature type="binding site" evidence="15">
    <location>
        <position position="144"/>
    </location>
    <ligand>
        <name>D-threo-isocitrate</name>
        <dbReference type="ChEBI" id="CHEBI:15562"/>
    </ligand>
</feature>
<evidence type="ECO:0000256" key="15">
    <source>
        <dbReference type="PIRSR" id="PIRSR604439-1"/>
    </source>
</evidence>
<comment type="cofactor">
    <cofactor evidence="1">
        <name>Mn(2+)</name>
        <dbReference type="ChEBI" id="CHEBI:29035"/>
    </cofactor>
</comment>
<dbReference type="SUPFAM" id="SSF53659">
    <property type="entry name" value="Isocitrate/Isopropylmalate dehydrogenase-like"/>
    <property type="match status" value="1"/>
</dbReference>
<evidence type="ECO:0000313" key="22">
    <source>
        <dbReference type="EMBL" id="AOH56053.1"/>
    </source>
</evidence>
<keyword evidence="9 17" id="KW-0460">Magnesium</keyword>
<proteinExistence type="inferred from homology"/>
<feature type="binding site" evidence="16">
    <location>
        <position position="95"/>
    </location>
    <ligand>
        <name>NADP(+)</name>
        <dbReference type="ChEBI" id="CHEBI:58349"/>
    </ligand>
</feature>
<evidence type="ECO:0000256" key="18">
    <source>
        <dbReference type="PIRSR" id="PIRSR604439-4"/>
    </source>
</evidence>
<dbReference type="Pfam" id="PF00180">
    <property type="entry name" value="Iso_dh"/>
    <property type="match status" value="1"/>
</dbReference>
<dbReference type="GO" id="GO:0006099">
    <property type="term" value="P:tricarboxylic acid cycle"/>
    <property type="evidence" value="ECO:0007669"/>
    <property type="project" value="UniProtKB-UniRule"/>
</dbReference>
<evidence type="ECO:0000256" key="14">
    <source>
        <dbReference type="ARBA" id="ARBA00046127"/>
    </source>
</evidence>
<feature type="site" description="Critical for catalysis" evidence="18">
    <location>
        <position position="221"/>
    </location>
</feature>
<keyword evidence="11" id="KW-0560">Oxidoreductase</keyword>
<evidence type="ECO:0000313" key="23">
    <source>
        <dbReference type="Proteomes" id="UP000077926"/>
    </source>
</evidence>
<evidence type="ECO:0000256" key="11">
    <source>
        <dbReference type="ARBA" id="ARBA00023002"/>
    </source>
</evidence>
<evidence type="ECO:0000256" key="3">
    <source>
        <dbReference type="ARBA" id="ARBA00011738"/>
    </source>
</evidence>
<dbReference type="GO" id="GO:0006097">
    <property type="term" value="P:glyoxylate cycle"/>
    <property type="evidence" value="ECO:0007669"/>
    <property type="project" value="UniProtKB-KW"/>
</dbReference>
<keyword evidence="6 20" id="KW-0329">Glyoxylate bypass</keyword>
<feature type="binding site" evidence="15">
    <location>
        <position position="120"/>
    </location>
    <ligand>
        <name>D-threo-isocitrate</name>
        <dbReference type="ChEBI" id="CHEBI:15562"/>
    </ligand>
</feature>
<comment type="function">
    <text evidence="14">Catalyzes the oxidative decarboxylation of isocitrate to 2-oxoglutarate and carbon dioxide with the concomitant reduction of NADP(+).</text>
</comment>
<feature type="binding site" evidence="16">
    <location>
        <begin position="345"/>
        <end position="351"/>
    </location>
    <ligand>
        <name>NADP(+)</name>
        <dbReference type="ChEBI" id="CHEBI:58349"/>
    </ligand>
</feature>
<evidence type="ECO:0000256" key="6">
    <source>
        <dbReference type="ARBA" id="ARBA00022435"/>
    </source>
</evidence>
<accession>A0A1B3XS57</accession>
<dbReference type="SMART" id="SM01329">
    <property type="entry name" value="Iso_dh"/>
    <property type="match status" value="1"/>
</dbReference>
<dbReference type="GO" id="GO:0000287">
    <property type="term" value="F:magnesium ion binding"/>
    <property type="evidence" value="ECO:0007669"/>
    <property type="project" value="InterPro"/>
</dbReference>
<dbReference type="KEGG" id="bmur:ABE28_016955"/>
<keyword evidence="10 16" id="KW-0521">NADP</keyword>
<feature type="site" description="Critical for catalysis" evidence="18">
    <location>
        <position position="151"/>
    </location>
</feature>
<evidence type="ECO:0000256" key="12">
    <source>
        <dbReference type="ARBA" id="ARBA00023211"/>
    </source>
</evidence>
<feature type="binding site" evidence="15">
    <location>
        <position position="104"/>
    </location>
    <ligand>
        <name>D-threo-isocitrate</name>
        <dbReference type="ChEBI" id="CHEBI:15562"/>
    </ligand>
</feature>
<dbReference type="STRING" id="264697.ABE28_016955"/>
<evidence type="ECO:0000256" key="1">
    <source>
        <dbReference type="ARBA" id="ARBA00001936"/>
    </source>
</evidence>
<feature type="binding site" evidence="15">
    <location>
        <position position="106"/>
    </location>
    <ligand>
        <name>D-threo-isocitrate</name>
        <dbReference type="ChEBI" id="CHEBI:15562"/>
    </ligand>
</feature>
<evidence type="ECO:0000256" key="17">
    <source>
        <dbReference type="PIRSR" id="PIRSR604439-3"/>
    </source>
</evidence>
<dbReference type="Proteomes" id="UP000077926">
    <property type="component" value="Chromosome"/>
</dbReference>
<dbReference type="InterPro" id="IPR024084">
    <property type="entry name" value="IsoPropMal-DH-like_dom"/>
</dbReference>
<dbReference type="NCBIfam" id="NF005425">
    <property type="entry name" value="PRK07006.1"/>
    <property type="match status" value="1"/>
</dbReference>
<evidence type="ECO:0000256" key="19">
    <source>
        <dbReference type="PIRSR" id="PIRSR604439-5"/>
    </source>
</evidence>
<dbReference type="InterPro" id="IPR004439">
    <property type="entry name" value="Isocitrate_DH_NADP_dimer_prok"/>
</dbReference>
<evidence type="ECO:0000256" key="13">
    <source>
        <dbReference type="ARBA" id="ARBA00023554"/>
    </source>
</evidence>
<keyword evidence="12 17" id="KW-0464">Manganese</keyword>
<evidence type="ECO:0000256" key="10">
    <source>
        <dbReference type="ARBA" id="ARBA00022857"/>
    </source>
</evidence>
<feature type="binding site" evidence="16">
    <location>
        <position position="358"/>
    </location>
    <ligand>
        <name>NADP(+)</name>
        <dbReference type="ChEBI" id="CHEBI:58349"/>
    </ligand>
</feature>
<organism evidence="22 23">
    <name type="scientific">Peribacillus muralis</name>
    <dbReference type="NCBI Taxonomy" id="264697"/>
    <lineage>
        <taxon>Bacteria</taxon>
        <taxon>Bacillati</taxon>
        <taxon>Bacillota</taxon>
        <taxon>Bacilli</taxon>
        <taxon>Bacillales</taxon>
        <taxon>Bacillaceae</taxon>
        <taxon>Peribacillus</taxon>
    </lineage>
</organism>
<feature type="modified residue" description="N6-acetyllysine" evidence="19">
    <location>
        <position position="133"/>
    </location>
</feature>
<keyword evidence="8 20" id="KW-0479">Metal-binding</keyword>
<dbReference type="NCBIfam" id="TIGR00183">
    <property type="entry name" value="prok_nadp_idh"/>
    <property type="match status" value="1"/>
</dbReference>
<feature type="modified residue" description="N6-succinyllysine" evidence="19">
    <location>
        <position position="91"/>
    </location>
</feature>
<evidence type="ECO:0000256" key="5">
    <source>
        <dbReference type="ARBA" id="ARBA00019562"/>
    </source>
</evidence>
<dbReference type="PANTHER" id="PTHR43504:SF1">
    <property type="entry name" value="ISOCITRATE DEHYDROGENASE [NADP]"/>
    <property type="match status" value="1"/>
</dbReference>
<evidence type="ECO:0000256" key="20">
    <source>
        <dbReference type="RuleBase" id="RU004446"/>
    </source>
</evidence>
<feature type="binding site" evidence="16">
    <location>
        <position position="397"/>
    </location>
    <ligand>
        <name>NADP(+)</name>
        <dbReference type="ChEBI" id="CHEBI:58349"/>
    </ligand>
</feature>
<evidence type="ECO:0000256" key="8">
    <source>
        <dbReference type="ARBA" id="ARBA00022723"/>
    </source>
</evidence>
<evidence type="ECO:0000256" key="7">
    <source>
        <dbReference type="ARBA" id="ARBA00022532"/>
    </source>
</evidence>
<feature type="modified residue" description="Phosphoserine" evidence="19">
    <location>
        <position position="104"/>
    </location>
</feature>